<feature type="domain" description="2Fe-2S ferredoxin-type" evidence="9">
    <location>
        <begin position="22"/>
        <end position="110"/>
    </location>
</feature>
<dbReference type="InterPro" id="IPR006058">
    <property type="entry name" value="2Fe2S_fd_BS"/>
</dbReference>
<comment type="cofactor">
    <cofactor evidence="8">
        <name>[2Fe-2S] cluster</name>
        <dbReference type="ChEBI" id="CHEBI:190135"/>
    </cofactor>
</comment>
<dbReference type="PANTHER" id="PTHR43112:SF3">
    <property type="entry name" value="FERREDOXIN-2, CHLOROPLASTIC"/>
    <property type="match status" value="1"/>
</dbReference>
<dbReference type="SUPFAM" id="SSF54292">
    <property type="entry name" value="2Fe-2S ferredoxin-like"/>
    <property type="match status" value="1"/>
</dbReference>
<organism evidence="10 11">
    <name type="scientific">Nocardia vinacea</name>
    <dbReference type="NCBI Taxonomy" id="96468"/>
    <lineage>
        <taxon>Bacteria</taxon>
        <taxon>Bacillati</taxon>
        <taxon>Actinomycetota</taxon>
        <taxon>Actinomycetes</taxon>
        <taxon>Mycobacteriales</taxon>
        <taxon>Nocardiaceae</taxon>
        <taxon>Nocardia</taxon>
    </lineage>
</organism>
<evidence type="ECO:0000256" key="6">
    <source>
        <dbReference type="ARBA" id="ARBA00023004"/>
    </source>
</evidence>
<dbReference type="InterPro" id="IPR001041">
    <property type="entry name" value="2Fe-2S_ferredoxin-type"/>
</dbReference>
<evidence type="ECO:0000256" key="3">
    <source>
        <dbReference type="ARBA" id="ARBA00022714"/>
    </source>
</evidence>
<sequence>MLIPHTPAPAESGPVPDAVANAIVTIHLDGAITSQPGRADETVLETARRAGLTPPFSCEAGNCGTCMATLVDGRVAMKVNDALTDDDLAAGYILTCQALPQTTSITVQYP</sequence>
<protein>
    <submittedName>
        <fullName evidence="10">2Fe-2S iron-sulfur cluster-binding protein</fullName>
    </submittedName>
</protein>
<name>A0ABZ1Z5V1_9NOCA</name>
<gene>
    <name evidence="10" type="ORF">OG563_05160</name>
</gene>
<keyword evidence="2" id="KW-0813">Transport</keyword>
<comment type="similarity">
    <text evidence="1">Belongs to the 2Fe2S plant-type ferredoxin family.</text>
</comment>
<dbReference type="Gene3D" id="3.10.20.30">
    <property type="match status" value="1"/>
</dbReference>
<dbReference type="EMBL" id="CP109441">
    <property type="protein sequence ID" value="WUV50919.1"/>
    <property type="molecule type" value="Genomic_DNA"/>
</dbReference>
<keyword evidence="5" id="KW-0249">Electron transport</keyword>
<dbReference type="PROSITE" id="PS51085">
    <property type="entry name" value="2FE2S_FER_2"/>
    <property type="match status" value="1"/>
</dbReference>
<keyword evidence="4" id="KW-0479">Metal-binding</keyword>
<evidence type="ECO:0000256" key="4">
    <source>
        <dbReference type="ARBA" id="ARBA00022723"/>
    </source>
</evidence>
<keyword evidence="3" id="KW-0001">2Fe-2S</keyword>
<keyword evidence="7" id="KW-0411">Iron-sulfur</keyword>
<evidence type="ECO:0000256" key="8">
    <source>
        <dbReference type="ARBA" id="ARBA00034078"/>
    </source>
</evidence>
<dbReference type="CDD" id="cd00207">
    <property type="entry name" value="fer2"/>
    <property type="match status" value="1"/>
</dbReference>
<dbReference type="InterPro" id="IPR012675">
    <property type="entry name" value="Beta-grasp_dom_sf"/>
</dbReference>
<proteinExistence type="inferred from homology"/>
<dbReference type="Pfam" id="PF00111">
    <property type="entry name" value="Fer2"/>
    <property type="match status" value="1"/>
</dbReference>
<dbReference type="PANTHER" id="PTHR43112">
    <property type="entry name" value="FERREDOXIN"/>
    <property type="match status" value="1"/>
</dbReference>
<evidence type="ECO:0000256" key="2">
    <source>
        <dbReference type="ARBA" id="ARBA00022448"/>
    </source>
</evidence>
<reference evidence="10" key="1">
    <citation type="submission" date="2022-10" db="EMBL/GenBank/DDBJ databases">
        <title>The complete genomes of actinobacterial strains from the NBC collection.</title>
        <authorList>
            <person name="Joergensen T.S."/>
            <person name="Alvarez Arevalo M."/>
            <person name="Sterndorff E.B."/>
            <person name="Faurdal D."/>
            <person name="Vuksanovic O."/>
            <person name="Mourched A.-S."/>
            <person name="Charusanti P."/>
            <person name="Shaw S."/>
            <person name="Blin K."/>
            <person name="Weber T."/>
        </authorList>
    </citation>
    <scope>NUCLEOTIDE SEQUENCE</scope>
    <source>
        <strain evidence="10">NBC_01482</strain>
    </source>
</reference>
<dbReference type="InterPro" id="IPR036010">
    <property type="entry name" value="2Fe-2S_ferredoxin-like_sf"/>
</dbReference>
<evidence type="ECO:0000256" key="5">
    <source>
        <dbReference type="ARBA" id="ARBA00022982"/>
    </source>
</evidence>
<keyword evidence="11" id="KW-1185">Reference proteome</keyword>
<evidence type="ECO:0000256" key="1">
    <source>
        <dbReference type="ARBA" id="ARBA00007874"/>
    </source>
</evidence>
<accession>A0ABZ1Z5V1</accession>
<keyword evidence="6" id="KW-0408">Iron</keyword>
<dbReference type="Proteomes" id="UP001432062">
    <property type="component" value="Chromosome"/>
</dbReference>
<evidence type="ECO:0000313" key="11">
    <source>
        <dbReference type="Proteomes" id="UP001432062"/>
    </source>
</evidence>
<dbReference type="PROSITE" id="PS00197">
    <property type="entry name" value="2FE2S_FER_1"/>
    <property type="match status" value="1"/>
</dbReference>
<evidence type="ECO:0000259" key="9">
    <source>
        <dbReference type="PROSITE" id="PS51085"/>
    </source>
</evidence>
<evidence type="ECO:0000256" key="7">
    <source>
        <dbReference type="ARBA" id="ARBA00023014"/>
    </source>
</evidence>
<evidence type="ECO:0000313" key="10">
    <source>
        <dbReference type="EMBL" id="WUV50919.1"/>
    </source>
</evidence>